<evidence type="ECO:0000259" key="2">
    <source>
        <dbReference type="Pfam" id="PF04773"/>
    </source>
</evidence>
<evidence type="ECO:0000313" key="5">
    <source>
        <dbReference type="Proteomes" id="UP001501411"/>
    </source>
</evidence>
<evidence type="ECO:0000256" key="1">
    <source>
        <dbReference type="SAM" id="Phobius"/>
    </source>
</evidence>
<dbReference type="InterPro" id="IPR032508">
    <property type="entry name" value="FecR_C"/>
</dbReference>
<dbReference type="InterPro" id="IPR006860">
    <property type="entry name" value="FecR"/>
</dbReference>
<keyword evidence="1" id="KW-1133">Transmembrane helix</keyword>
<feature type="transmembrane region" description="Helical" evidence="1">
    <location>
        <begin position="71"/>
        <end position="93"/>
    </location>
</feature>
<dbReference type="InterPro" id="IPR012373">
    <property type="entry name" value="Ferrdict_sens_TM"/>
</dbReference>
<protein>
    <submittedName>
        <fullName evidence="4">DUF4974 domain-containing protein</fullName>
    </submittedName>
</protein>
<feature type="domain" description="Protein FecR C-terminal" evidence="3">
    <location>
        <begin position="309"/>
        <end position="376"/>
    </location>
</feature>
<dbReference type="PANTHER" id="PTHR30273">
    <property type="entry name" value="PERIPLASMIC SIGNAL SENSOR AND SIGMA FACTOR ACTIVATOR FECR-RELATED"/>
    <property type="match status" value="1"/>
</dbReference>
<gene>
    <name evidence="4" type="ORF">GCM10023231_30340</name>
</gene>
<keyword evidence="1" id="KW-0472">Membrane</keyword>
<dbReference type="RefSeq" id="WP_345232728.1">
    <property type="nucleotide sequence ID" value="NZ_BAABIQ010000040.1"/>
</dbReference>
<keyword evidence="5" id="KW-1185">Reference proteome</keyword>
<organism evidence="4 5">
    <name type="scientific">Olivibacter ginsenosidimutans</name>
    <dbReference type="NCBI Taxonomy" id="1176537"/>
    <lineage>
        <taxon>Bacteria</taxon>
        <taxon>Pseudomonadati</taxon>
        <taxon>Bacteroidota</taxon>
        <taxon>Sphingobacteriia</taxon>
        <taxon>Sphingobacteriales</taxon>
        <taxon>Sphingobacteriaceae</taxon>
        <taxon>Olivibacter</taxon>
    </lineage>
</organism>
<dbReference type="Gene3D" id="2.60.120.1440">
    <property type="match status" value="1"/>
</dbReference>
<dbReference type="Gene3D" id="3.55.50.30">
    <property type="match status" value="1"/>
</dbReference>
<feature type="domain" description="FecR protein" evidence="2">
    <location>
        <begin position="173"/>
        <end position="266"/>
    </location>
</feature>
<proteinExistence type="predicted"/>
<dbReference type="PIRSF" id="PIRSF018266">
    <property type="entry name" value="FecR"/>
    <property type="match status" value="1"/>
</dbReference>
<evidence type="ECO:0000259" key="3">
    <source>
        <dbReference type="Pfam" id="PF16344"/>
    </source>
</evidence>
<reference evidence="5" key="1">
    <citation type="journal article" date="2019" name="Int. J. Syst. Evol. Microbiol.">
        <title>The Global Catalogue of Microorganisms (GCM) 10K type strain sequencing project: providing services to taxonomists for standard genome sequencing and annotation.</title>
        <authorList>
            <consortium name="The Broad Institute Genomics Platform"/>
            <consortium name="The Broad Institute Genome Sequencing Center for Infectious Disease"/>
            <person name="Wu L."/>
            <person name="Ma J."/>
        </authorList>
    </citation>
    <scope>NUCLEOTIDE SEQUENCE [LARGE SCALE GENOMIC DNA]</scope>
    <source>
        <strain evidence="5">JCM 18200</strain>
    </source>
</reference>
<dbReference type="Pfam" id="PF04773">
    <property type="entry name" value="FecR"/>
    <property type="match status" value="1"/>
</dbReference>
<comment type="caution">
    <text evidence="4">The sequence shown here is derived from an EMBL/GenBank/DDBJ whole genome shotgun (WGS) entry which is preliminary data.</text>
</comment>
<accession>A0ABP9BSI0</accession>
<name>A0ABP9BSI0_9SPHI</name>
<dbReference type="Pfam" id="PF16344">
    <property type="entry name" value="FecR_C"/>
    <property type="match status" value="1"/>
</dbReference>
<dbReference type="PANTHER" id="PTHR30273:SF2">
    <property type="entry name" value="PROTEIN FECR"/>
    <property type="match status" value="1"/>
</dbReference>
<dbReference type="EMBL" id="BAABIQ010000040">
    <property type="protein sequence ID" value="GAA4799490.1"/>
    <property type="molecule type" value="Genomic_DNA"/>
</dbReference>
<sequence>MTREAYIILYEKRADGRCTPEELEQLAAFEEFQLMQENGEWEAVMGNRDEIRDRLSRRIEKSLQEPRKRNIPWGIWTGVAAAIVLLIIGFLGYDLKSYIDKAQKPSPPHLALNNTKARLTLSDGSIKELDGNERGLLVKDDHLAVLSTADGQLIYQFNEGHDTMEAEEKWNNLETPKGGTYQLQLPDGSKVWLNAASSLRFSNQFNSRERVLELRGEAYFEVSKSNKPFRVLAGNTEVAVLGTHFNISAYGDEQFTKTSLLTGAVKVNYGDIHQLLKPGQQAVVQQGKPNISIQQLDMEEAIAWHKGLFLFSNEDIRLVMRKIQRWYDVDVVYSPDITNYQLSGSISRDGTLKDVLQMLELTGIVHFKLEGRRIYVMK</sequence>
<evidence type="ECO:0000313" key="4">
    <source>
        <dbReference type="EMBL" id="GAA4799490.1"/>
    </source>
</evidence>
<dbReference type="Proteomes" id="UP001501411">
    <property type="component" value="Unassembled WGS sequence"/>
</dbReference>
<keyword evidence="1" id="KW-0812">Transmembrane</keyword>